<dbReference type="InterPro" id="IPR040023">
    <property type="entry name" value="WBP4"/>
</dbReference>
<keyword evidence="5" id="KW-0539">Nucleus</keyword>
<evidence type="ECO:0000313" key="10">
    <source>
        <dbReference type="Proteomes" id="UP000554482"/>
    </source>
</evidence>
<evidence type="ECO:0000256" key="4">
    <source>
        <dbReference type="ARBA" id="ARBA00022833"/>
    </source>
</evidence>
<feature type="coiled-coil region" evidence="6">
    <location>
        <begin position="37"/>
        <end position="74"/>
    </location>
</feature>
<evidence type="ECO:0000313" key="9">
    <source>
        <dbReference type="EMBL" id="KAF5202938.1"/>
    </source>
</evidence>
<evidence type="ECO:0000256" key="6">
    <source>
        <dbReference type="SAM" id="Coils"/>
    </source>
</evidence>
<keyword evidence="3" id="KW-0863">Zinc-finger</keyword>
<sequence>MTEYWVSQGNKWCDFCKIYISNNPLSIGTHERGQRHKDSVTKRLASMRKENVAKEKEEKETARAIEQIEAKAKRSYQKDLAAIQQVRESSSDAVKTYQAKPFKASRDDWEFDSTSGYFFNQASSYYYDCNSGLYYSDALGKWAVQEEAFPASQGALVPQKGDSVSKKTLAASDSGTFAENTGATKYQKGTPPGLVVPGSVNPMRLIKGATSSVAVNKRKRQDGRPKVVSKEEEAALKAREAAKKRMEEREKPMLGLYNSY</sequence>
<dbReference type="EMBL" id="JABWDY010007447">
    <property type="protein sequence ID" value="KAF5202938.1"/>
    <property type="molecule type" value="Genomic_DNA"/>
</dbReference>
<comment type="caution">
    <text evidence="9">The sequence shown here is derived from an EMBL/GenBank/DDBJ whole genome shotgun (WGS) entry which is preliminary data.</text>
</comment>
<evidence type="ECO:0000256" key="7">
    <source>
        <dbReference type="SAM" id="MobiDB-lite"/>
    </source>
</evidence>
<dbReference type="OrthoDB" id="191651at2759"/>
<dbReference type="PROSITE" id="PS50171">
    <property type="entry name" value="ZF_MATRIN"/>
    <property type="match status" value="1"/>
</dbReference>
<comment type="subcellular location">
    <subcellularLocation>
        <location evidence="1">Nucleus</location>
    </subcellularLocation>
</comment>
<dbReference type="AlphaFoldDB" id="A0A7J6X2B8"/>
<keyword evidence="10" id="KW-1185">Reference proteome</keyword>
<dbReference type="GO" id="GO:0071011">
    <property type="term" value="C:precatalytic spliceosome"/>
    <property type="evidence" value="ECO:0007669"/>
    <property type="project" value="TreeGrafter"/>
</dbReference>
<dbReference type="PANTHER" id="PTHR13173">
    <property type="entry name" value="WW DOMAIN BINDING PROTEIN 4"/>
    <property type="match status" value="1"/>
</dbReference>
<reference evidence="9 10" key="1">
    <citation type="submission" date="2020-06" db="EMBL/GenBank/DDBJ databases">
        <title>Transcriptomic and genomic resources for Thalictrum thalictroides and T. hernandezii: Facilitating candidate gene discovery in an emerging model plant lineage.</title>
        <authorList>
            <person name="Arias T."/>
            <person name="Riano-Pachon D.M."/>
            <person name="Di Stilio V.S."/>
        </authorList>
    </citation>
    <scope>NUCLEOTIDE SEQUENCE [LARGE SCALE GENOMIC DNA]</scope>
    <source>
        <strain evidence="10">cv. WT478/WT964</strain>
        <tissue evidence="9">Leaves</tissue>
    </source>
</reference>
<dbReference type="PANTHER" id="PTHR13173:SF10">
    <property type="entry name" value="WW DOMAIN-BINDING PROTEIN 4"/>
    <property type="match status" value="1"/>
</dbReference>
<evidence type="ECO:0000256" key="3">
    <source>
        <dbReference type="ARBA" id="ARBA00022771"/>
    </source>
</evidence>
<feature type="compositionally biased region" description="Basic and acidic residues" evidence="7">
    <location>
        <begin position="222"/>
        <end position="233"/>
    </location>
</feature>
<name>A0A7J6X2B8_THATH</name>
<evidence type="ECO:0000256" key="2">
    <source>
        <dbReference type="ARBA" id="ARBA00022723"/>
    </source>
</evidence>
<dbReference type="InterPro" id="IPR000690">
    <property type="entry name" value="Matrin/U1-C_Znf_C2H2"/>
</dbReference>
<dbReference type="Gene3D" id="3.30.160.60">
    <property type="entry name" value="Classic Zinc Finger"/>
    <property type="match status" value="1"/>
</dbReference>
<evidence type="ECO:0000259" key="8">
    <source>
        <dbReference type="PROSITE" id="PS50171"/>
    </source>
</evidence>
<gene>
    <name evidence="9" type="ORF">FRX31_007476</name>
</gene>
<dbReference type="Pfam" id="PF06220">
    <property type="entry name" value="zf-U1"/>
    <property type="match status" value="1"/>
</dbReference>
<dbReference type="InterPro" id="IPR003604">
    <property type="entry name" value="Matrin/U1-like-C_Znf_C2H2"/>
</dbReference>
<feature type="domain" description="Matrin-type" evidence="8">
    <location>
        <begin position="11"/>
        <end position="42"/>
    </location>
</feature>
<keyword evidence="4" id="KW-0862">Zinc</keyword>
<evidence type="ECO:0000256" key="1">
    <source>
        <dbReference type="ARBA" id="ARBA00004123"/>
    </source>
</evidence>
<dbReference type="Pfam" id="PF17780">
    <property type="entry name" value="OCRE"/>
    <property type="match status" value="1"/>
</dbReference>
<organism evidence="9 10">
    <name type="scientific">Thalictrum thalictroides</name>
    <name type="common">Rue-anemone</name>
    <name type="synonym">Anemone thalictroides</name>
    <dbReference type="NCBI Taxonomy" id="46969"/>
    <lineage>
        <taxon>Eukaryota</taxon>
        <taxon>Viridiplantae</taxon>
        <taxon>Streptophyta</taxon>
        <taxon>Embryophyta</taxon>
        <taxon>Tracheophyta</taxon>
        <taxon>Spermatophyta</taxon>
        <taxon>Magnoliopsida</taxon>
        <taxon>Ranunculales</taxon>
        <taxon>Ranunculaceae</taxon>
        <taxon>Thalictroideae</taxon>
        <taxon>Thalictrum</taxon>
    </lineage>
</organism>
<dbReference type="Proteomes" id="UP000554482">
    <property type="component" value="Unassembled WGS sequence"/>
</dbReference>
<feature type="region of interest" description="Disordered" evidence="7">
    <location>
        <begin position="211"/>
        <end position="233"/>
    </location>
</feature>
<proteinExistence type="predicted"/>
<protein>
    <submittedName>
        <fullName evidence="9">Zinc finger protein zop1</fullName>
    </submittedName>
</protein>
<dbReference type="SMART" id="SM00451">
    <property type="entry name" value="ZnF_U1"/>
    <property type="match status" value="1"/>
</dbReference>
<dbReference type="GO" id="GO:0003723">
    <property type="term" value="F:RNA binding"/>
    <property type="evidence" value="ECO:0007669"/>
    <property type="project" value="TreeGrafter"/>
</dbReference>
<evidence type="ECO:0000256" key="5">
    <source>
        <dbReference type="ARBA" id="ARBA00023242"/>
    </source>
</evidence>
<accession>A0A7J6X2B8</accession>
<keyword evidence="2" id="KW-0479">Metal-binding</keyword>
<dbReference type="InterPro" id="IPR013085">
    <property type="entry name" value="U1-CZ_Znf_C2H2"/>
</dbReference>
<dbReference type="GO" id="GO:0000398">
    <property type="term" value="P:mRNA splicing, via spliceosome"/>
    <property type="evidence" value="ECO:0007669"/>
    <property type="project" value="InterPro"/>
</dbReference>
<dbReference type="InterPro" id="IPR041591">
    <property type="entry name" value="OCRE"/>
</dbReference>
<dbReference type="GO" id="GO:0008270">
    <property type="term" value="F:zinc ion binding"/>
    <property type="evidence" value="ECO:0007669"/>
    <property type="project" value="UniProtKB-KW"/>
</dbReference>
<keyword evidence="6" id="KW-0175">Coiled coil</keyword>